<evidence type="ECO:0000256" key="6">
    <source>
        <dbReference type="ARBA" id="ARBA00022898"/>
    </source>
</evidence>
<dbReference type="GO" id="GO:0006520">
    <property type="term" value="P:amino acid metabolic process"/>
    <property type="evidence" value="ECO:0007669"/>
    <property type="project" value="InterPro"/>
</dbReference>
<comment type="similarity">
    <text evidence="2">Belongs to the class-I pyridoxal-phosphate-dependent aminotransferase family.</text>
</comment>
<dbReference type="FunFam" id="3.90.1150.10:FF:000001">
    <property type="entry name" value="Aspartate aminotransferase"/>
    <property type="match status" value="1"/>
</dbReference>
<dbReference type="GO" id="GO:0030170">
    <property type="term" value="F:pyridoxal phosphate binding"/>
    <property type="evidence" value="ECO:0007669"/>
    <property type="project" value="InterPro"/>
</dbReference>
<dbReference type="Gene3D" id="3.90.1150.10">
    <property type="entry name" value="Aspartate Aminotransferase, domain 1"/>
    <property type="match status" value="2"/>
</dbReference>
<protein>
    <recommendedName>
        <fullName evidence="8">Aspartate aminotransferase</fullName>
        <ecNumber evidence="8">2.6.1.1</ecNumber>
    </recommendedName>
</protein>
<keyword evidence="4 8" id="KW-0032">Aminotransferase</keyword>
<evidence type="ECO:0000256" key="5">
    <source>
        <dbReference type="ARBA" id="ARBA00022679"/>
    </source>
</evidence>
<proteinExistence type="inferred from homology"/>
<comment type="catalytic activity">
    <reaction evidence="7 8">
        <text>L-aspartate + 2-oxoglutarate = oxaloacetate + L-glutamate</text>
        <dbReference type="Rhea" id="RHEA:21824"/>
        <dbReference type="ChEBI" id="CHEBI:16452"/>
        <dbReference type="ChEBI" id="CHEBI:16810"/>
        <dbReference type="ChEBI" id="CHEBI:29985"/>
        <dbReference type="ChEBI" id="CHEBI:29991"/>
        <dbReference type="EC" id="2.6.1.1"/>
    </reaction>
</comment>
<dbReference type="Pfam" id="PF00155">
    <property type="entry name" value="Aminotran_1_2"/>
    <property type="match status" value="1"/>
</dbReference>
<dbReference type="Proteomes" id="UP000515125">
    <property type="component" value="Unplaced"/>
</dbReference>
<comment type="miscellaneous">
    <text evidence="8">In eukaryotes there are cytoplasmic, mitochondrial and chloroplastic isozymes.</text>
</comment>
<dbReference type="PANTHER" id="PTHR11879">
    <property type="entry name" value="ASPARTATE AMINOTRANSFERASE"/>
    <property type="match status" value="1"/>
</dbReference>
<dbReference type="PANTHER" id="PTHR11879:SF22">
    <property type="entry name" value="ASPARTATE AMINOTRANSFERASE, MITOCHONDRIAL"/>
    <property type="match status" value="1"/>
</dbReference>
<dbReference type="PRINTS" id="PR00799">
    <property type="entry name" value="TRANSAMINASE"/>
</dbReference>
<dbReference type="GO" id="GO:0005739">
    <property type="term" value="C:mitochondrion"/>
    <property type="evidence" value="ECO:0007669"/>
    <property type="project" value="TreeGrafter"/>
</dbReference>
<dbReference type="PROSITE" id="PS00105">
    <property type="entry name" value="AA_TRANSFER_CLASS_1"/>
    <property type="match status" value="1"/>
</dbReference>
<dbReference type="InterPro" id="IPR015424">
    <property type="entry name" value="PyrdxlP-dep_Trfase"/>
</dbReference>
<dbReference type="CDD" id="cd00609">
    <property type="entry name" value="AAT_like"/>
    <property type="match status" value="1"/>
</dbReference>
<dbReference type="RefSeq" id="XP_026192714.1">
    <property type="nucleotide sequence ID" value="XM_026336929.1"/>
</dbReference>
<dbReference type="InterPro" id="IPR000796">
    <property type="entry name" value="Asp_trans"/>
</dbReference>
<evidence type="ECO:0000313" key="10">
    <source>
        <dbReference type="Proteomes" id="UP000515125"/>
    </source>
</evidence>
<accession>A0A6P6RYZ0</accession>
<dbReference type="GeneID" id="34618525"/>
<sequence length="359" mass="39530">MSLFSEVPLAAPDPILGTAVAFKADTNPKKINLGIGAYRTDDGRPYVFQAVRTAEAGILQELTQNVLFGTNCPAIKEGRIASSQSLSGTGALRLVGDFIKHFLPACQATRNVDFERMMKTLEEAPLNSAVVLHACAHNPTGVDLSVSQWESILSVCESRQLLPVLDSAYQGFASGDLSRDAFSVRLFATKFQGVLFVTQSFAKNLGLYGERVGMLHAICGSPKEAEAVLSQIKIVARRCYSSPPLQGARIVARVLGDEQLRRQWEEELKLVAERIKDMRRLLRKGLEQKGTPGQWNHITDQIGMFSYTGLTKEQCELLISKWHIYLLKNGRISMAGVNSSNIDYLVNAMDDVIRTIPSV</sequence>
<comment type="subunit">
    <text evidence="3 8">Homodimer.</text>
</comment>
<keyword evidence="10" id="KW-1185">Reference proteome</keyword>
<evidence type="ECO:0000256" key="1">
    <source>
        <dbReference type="ARBA" id="ARBA00001933"/>
    </source>
</evidence>
<organism evidence="10 11">
    <name type="scientific">Cyclospora cayetanensis</name>
    <dbReference type="NCBI Taxonomy" id="88456"/>
    <lineage>
        <taxon>Eukaryota</taxon>
        <taxon>Sar</taxon>
        <taxon>Alveolata</taxon>
        <taxon>Apicomplexa</taxon>
        <taxon>Conoidasida</taxon>
        <taxon>Coccidia</taxon>
        <taxon>Eucoccidiorida</taxon>
        <taxon>Eimeriorina</taxon>
        <taxon>Eimeriidae</taxon>
        <taxon>Cyclospora</taxon>
    </lineage>
</organism>
<evidence type="ECO:0000256" key="8">
    <source>
        <dbReference type="RuleBase" id="RU000480"/>
    </source>
</evidence>
<keyword evidence="5 8" id="KW-0808">Transferase</keyword>
<name>A0A6P6RYZ0_9EIME</name>
<keyword evidence="6" id="KW-0663">Pyridoxal phosphate</keyword>
<evidence type="ECO:0000256" key="7">
    <source>
        <dbReference type="ARBA" id="ARBA00049185"/>
    </source>
</evidence>
<evidence type="ECO:0000313" key="11">
    <source>
        <dbReference type="RefSeq" id="XP_026192714.1"/>
    </source>
</evidence>
<dbReference type="InterPro" id="IPR004839">
    <property type="entry name" value="Aminotransferase_I/II_large"/>
</dbReference>
<feature type="domain" description="Aminotransferase class I/classII large" evidence="9">
    <location>
        <begin position="108"/>
        <end position="348"/>
    </location>
</feature>
<dbReference type="InterPro" id="IPR015421">
    <property type="entry name" value="PyrdxlP-dep_Trfase_major"/>
</dbReference>
<dbReference type="GO" id="GO:0004069">
    <property type="term" value="F:L-aspartate:2-oxoglutarate aminotransferase activity"/>
    <property type="evidence" value="ECO:0007669"/>
    <property type="project" value="UniProtKB-EC"/>
</dbReference>
<evidence type="ECO:0000256" key="2">
    <source>
        <dbReference type="ARBA" id="ARBA00007441"/>
    </source>
</evidence>
<dbReference type="InterPro" id="IPR004838">
    <property type="entry name" value="NHTrfase_class1_PyrdxlP-BS"/>
</dbReference>
<dbReference type="InterPro" id="IPR015422">
    <property type="entry name" value="PyrdxlP-dep_Trfase_small"/>
</dbReference>
<gene>
    <name evidence="11" type="primary">LOC34618525</name>
</gene>
<dbReference type="EC" id="2.6.1.1" evidence="8"/>
<evidence type="ECO:0000256" key="4">
    <source>
        <dbReference type="ARBA" id="ARBA00022576"/>
    </source>
</evidence>
<dbReference type="OrthoDB" id="6752799at2759"/>
<reference evidence="11" key="1">
    <citation type="submission" date="2025-08" db="UniProtKB">
        <authorList>
            <consortium name="RefSeq"/>
        </authorList>
    </citation>
    <scope>IDENTIFICATION</scope>
</reference>
<evidence type="ECO:0000259" key="9">
    <source>
        <dbReference type="Pfam" id="PF00155"/>
    </source>
</evidence>
<dbReference type="SUPFAM" id="SSF53383">
    <property type="entry name" value="PLP-dependent transferases"/>
    <property type="match status" value="1"/>
</dbReference>
<evidence type="ECO:0000256" key="3">
    <source>
        <dbReference type="ARBA" id="ARBA00011738"/>
    </source>
</evidence>
<comment type="cofactor">
    <cofactor evidence="1">
        <name>pyridoxal 5'-phosphate</name>
        <dbReference type="ChEBI" id="CHEBI:597326"/>
    </cofactor>
</comment>
<dbReference type="Gene3D" id="3.40.640.10">
    <property type="entry name" value="Type I PLP-dependent aspartate aminotransferase-like (Major domain)"/>
    <property type="match status" value="1"/>
</dbReference>
<dbReference type="AlphaFoldDB" id="A0A6P6RYZ0"/>